<keyword evidence="3" id="KW-1185">Reference proteome</keyword>
<dbReference type="InterPro" id="IPR021393">
    <property type="entry name" value="DUF3034"/>
</dbReference>
<keyword evidence="1" id="KW-0732">Signal</keyword>
<dbReference type="EMBL" id="QGGU01000005">
    <property type="protein sequence ID" value="PWK51897.1"/>
    <property type="molecule type" value="Genomic_DNA"/>
</dbReference>
<evidence type="ECO:0000256" key="1">
    <source>
        <dbReference type="SAM" id="SignalP"/>
    </source>
</evidence>
<feature type="signal peptide" evidence="1">
    <location>
        <begin position="1"/>
        <end position="22"/>
    </location>
</feature>
<dbReference type="OrthoDB" id="9126735at2"/>
<protein>
    <recommendedName>
        <fullName evidence="4">DUF3034 family protein</fullName>
    </recommendedName>
</protein>
<name>A0A316GBL7_9GAMM</name>
<organism evidence="2 3">
    <name type="scientific">Pleionea mediterranea</name>
    <dbReference type="NCBI Taxonomy" id="523701"/>
    <lineage>
        <taxon>Bacteria</taxon>
        <taxon>Pseudomonadati</taxon>
        <taxon>Pseudomonadota</taxon>
        <taxon>Gammaproteobacteria</taxon>
        <taxon>Oceanospirillales</taxon>
        <taxon>Pleioneaceae</taxon>
        <taxon>Pleionea</taxon>
    </lineage>
</organism>
<dbReference type="RefSeq" id="WP_109763278.1">
    <property type="nucleotide sequence ID" value="NZ_QGGU01000005.1"/>
</dbReference>
<evidence type="ECO:0000313" key="3">
    <source>
        <dbReference type="Proteomes" id="UP000245790"/>
    </source>
</evidence>
<reference evidence="2 3" key="1">
    <citation type="submission" date="2018-05" db="EMBL/GenBank/DDBJ databases">
        <title>Genomic Encyclopedia of Type Strains, Phase IV (KMG-IV): sequencing the most valuable type-strain genomes for metagenomic binning, comparative biology and taxonomic classification.</title>
        <authorList>
            <person name="Goeker M."/>
        </authorList>
    </citation>
    <scope>NUCLEOTIDE SEQUENCE [LARGE SCALE GENOMIC DNA]</scope>
    <source>
        <strain evidence="2 3">DSM 25350</strain>
    </source>
</reference>
<accession>A0A316GBL7</accession>
<gene>
    <name evidence="2" type="ORF">C8D97_105213</name>
</gene>
<comment type="caution">
    <text evidence="2">The sequence shown here is derived from an EMBL/GenBank/DDBJ whole genome shotgun (WGS) entry which is preliminary data.</text>
</comment>
<sequence>MKRIKSILQLCLISQLSFAAFAQDDSTMMAPEPPPTQLFGSGKLLLTGGIPNLDGAGGGGITTSALIGGYGTDGQVGGYANYSLVDVNDYSLTTKSIGFGLFNRVELSASKNEFDMEQIGPNFGLGEGYTFKHDVVGLKVRLFGDAILDQDSWMPQVSIGANQKESDNRTVLGAIGAQDYKDTETYLSATKLFLDIPLLVNFTARHTRANQNGILGFGGDQQADKEWLAEGFAALLLNDNLAVGMEYKQNPDNLSFAKQDDWKDMFLLYTPAKHISIAIAYVDIGDVAQESNQTGYYAALTVNF</sequence>
<proteinExistence type="predicted"/>
<dbReference type="AlphaFoldDB" id="A0A316GBL7"/>
<evidence type="ECO:0008006" key="4">
    <source>
        <dbReference type="Google" id="ProtNLM"/>
    </source>
</evidence>
<feature type="chain" id="PRO_5016299428" description="DUF3034 family protein" evidence="1">
    <location>
        <begin position="23"/>
        <end position="304"/>
    </location>
</feature>
<evidence type="ECO:0000313" key="2">
    <source>
        <dbReference type="EMBL" id="PWK51897.1"/>
    </source>
</evidence>
<dbReference type="Proteomes" id="UP000245790">
    <property type="component" value="Unassembled WGS sequence"/>
</dbReference>
<dbReference type="Pfam" id="PF11231">
    <property type="entry name" value="DUF3034"/>
    <property type="match status" value="1"/>
</dbReference>